<dbReference type="SUPFAM" id="SSF51604">
    <property type="entry name" value="Enolase C-terminal domain-like"/>
    <property type="match status" value="1"/>
</dbReference>
<comment type="caution">
    <text evidence="10">The sequence shown here is derived from an EMBL/GenBank/DDBJ whole genome shotgun (WGS) entry which is preliminary data.</text>
</comment>
<reference evidence="10" key="1">
    <citation type="journal article" date="2021" name="Front. Microbiol.">
        <title>Comprehensive Comparative Genomics and Phenotyping of Methylobacterium Species.</title>
        <authorList>
            <person name="Alessa O."/>
            <person name="Ogura Y."/>
            <person name="Fujitani Y."/>
            <person name="Takami H."/>
            <person name="Hayashi T."/>
            <person name="Sahin N."/>
            <person name="Tani A."/>
        </authorList>
    </citation>
    <scope>NUCLEOTIDE SEQUENCE</scope>
    <source>
        <strain evidence="10">KCTC 52305</strain>
    </source>
</reference>
<dbReference type="InterPro" id="IPR036849">
    <property type="entry name" value="Enolase-like_C_sf"/>
</dbReference>
<accession>A0ABQ4QR95</accession>
<evidence type="ECO:0000256" key="8">
    <source>
        <dbReference type="SAM" id="MobiDB-lite"/>
    </source>
</evidence>
<dbReference type="SFLD" id="SFLDG01258">
    <property type="entry name" value="(chloro)muconate_cycloisomeras"/>
    <property type="match status" value="1"/>
</dbReference>
<feature type="compositionally biased region" description="Low complexity" evidence="8">
    <location>
        <begin position="7"/>
        <end position="20"/>
    </location>
</feature>
<dbReference type="Pfam" id="PF02746">
    <property type="entry name" value="MR_MLE_N"/>
    <property type="match status" value="1"/>
</dbReference>
<sequence length="402" mass="41711">MLASRQPRPAALAPDRAPAPDRALAPDLARDLAVAAVRATIVDVPTVRAHKLSQTSVTAQSYVVVQVRLRNGVEGVGEAATLGGPRWSEESVEGIKATIDAYLAPALIGHPADRLVAAGARLDAAAKRNNAAKAALETALFDAVGRTLGLPVSALLGGAVRTAFPVLWTLASGDPDQEIAEAEAKLAARLHRTFKIKIGALAPEADLARLARLAAALGGRATLIVDANQAWDETTARRCLPRLADLGVALVEQPLPAWNVAGLGRLRARDGVPPLLADECVFTPHDMLAVAGAAAADAVSLKLVKHGGLLGTRAVAAVAQAAGIGLYGGCLLESSLGASAHLQVFATLRDLAWGCEHFGPQILTGDLVTEPLRFADFEVHLPGGPGLGVTLDPDRLRHYARS</sequence>
<keyword evidence="11" id="KW-1185">Reference proteome</keyword>
<proteinExistence type="inferred from homology"/>
<dbReference type="Proteomes" id="UP001055167">
    <property type="component" value="Unassembled WGS sequence"/>
</dbReference>
<reference evidence="10" key="2">
    <citation type="submission" date="2021-08" db="EMBL/GenBank/DDBJ databases">
        <authorList>
            <person name="Tani A."/>
            <person name="Ola A."/>
            <person name="Ogura Y."/>
            <person name="Katsura K."/>
            <person name="Hayashi T."/>
        </authorList>
    </citation>
    <scope>NUCLEOTIDE SEQUENCE</scope>
    <source>
        <strain evidence="10">KCTC 52305</strain>
    </source>
</reference>
<dbReference type="SUPFAM" id="SSF54826">
    <property type="entry name" value="Enolase N-terminal domain-like"/>
    <property type="match status" value="1"/>
</dbReference>
<dbReference type="SMART" id="SM00922">
    <property type="entry name" value="MR_MLE"/>
    <property type="match status" value="1"/>
</dbReference>
<protein>
    <submittedName>
        <fullName evidence="10">Muconate cycloisomerase 1</fullName>
    </submittedName>
</protein>
<evidence type="ECO:0000256" key="6">
    <source>
        <dbReference type="ARBA" id="ARBA00023211"/>
    </source>
</evidence>
<evidence type="ECO:0000256" key="5">
    <source>
        <dbReference type="ARBA" id="ARBA00022797"/>
    </source>
</evidence>
<gene>
    <name evidence="10" type="primary">catB</name>
    <name evidence="10" type="ORF">OPKNFCMD_0454</name>
</gene>
<evidence type="ECO:0000256" key="2">
    <source>
        <dbReference type="ARBA" id="ARBA00005211"/>
    </source>
</evidence>
<dbReference type="PANTHER" id="PTHR48073:SF2">
    <property type="entry name" value="O-SUCCINYLBENZOATE SYNTHASE"/>
    <property type="match status" value="1"/>
</dbReference>
<keyword evidence="6" id="KW-0464">Manganese</keyword>
<dbReference type="PROSITE" id="PS00909">
    <property type="entry name" value="MR_MLE_2"/>
    <property type="match status" value="1"/>
</dbReference>
<dbReference type="InterPro" id="IPR018110">
    <property type="entry name" value="Mandel_Rmase/mucon_lact_enz_CS"/>
</dbReference>
<comment type="similarity">
    <text evidence="3">Belongs to the mandelate racemase/muconate lactonizing enzyme family.</text>
</comment>
<evidence type="ECO:0000259" key="9">
    <source>
        <dbReference type="SMART" id="SM00922"/>
    </source>
</evidence>
<evidence type="ECO:0000256" key="7">
    <source>
        <dbReference type="ARBA" id="ARBA00023235"/>
    </source>
</evidence>
<dbReference type="RefSeq" id="WP_128562806.1">
    <property type="nucleotide sequence ID" value="NZ_BPQH01000001.1"/>
</dbReference>
<dbReference type="PROSITE" id="PS00908">
    <property type="entry name" value="MR_MLE_1"/>
    <property type="match status" value="1"/>
</dbReference>
<dbReference type="PANTHER" id="PTHR48073">
    <property type="entry name" value="O-SUCCINYLBENZOATE SYNTHASE-RELATED"/>
    <property type="match status" value="1"/>
</dbReference>
<evidence type="ECO:0000313" key="10">
    <source>
        <dbReference type="EMBL" id="GJD47744.1"/>
    </source>
</evidence>
<keyword evidence="7" id="KW-0413">Isomerase</keyword>
<dbReference type="SFLD" id="SFLDS00001">
    <property type="entry name" value="Enolase"/>
    <property type="match status" value="1"/>
</dbReference>
<dbReference type="InterPro" id="IPR013341">
    <property type="entry name" value="Mandelate_racemase_N_dom"/>
</dbReference>
<name>A0ABQ4QR95_9HYPH</name>
<dbReference type="Pfam" id="PF13378">
    <property type="entry name" value="MR_MLE_C"/>
    <property type="match status" value="1"/>
</dbReference>
<dbReference type="InterPro" id="IPR013370">
    <property type="entry name" value="Chloromuconate_cycloisomerase"/>
</dbReference>
<dbReference type="InterPro" id="IPR013342">
    <property type="entry name" value="Mandelate_racemase_C"/>
</dbReference>
<evidence type="ECO:0000256" key="4">
    <source>
        <dbReference type="ARBA" id="ARBA00022723"/>
    </source>
</evidence>
<keyword evidence="4" id="KW-0479">Metal-binding</keyword>
<evidence type="ECO:0000256" key="3">
    <source>
        <dbReference type="ARBA" id="ARBA00008031"/>
    </source>
</evidence>
<evidence type="ECO:0000256" key="1">
    <source>
        <dbReference type="ARBA" id="ARBA00001936"/>
    </source>
</evidence>
<dbReference type="EMBL" id="BPQH01000001">
    <property type="protein sequence ID" value="GJD47744.1"/>
    <property type="molecule type" value="Genomic_DNA"/>
</dbReference>
<dbReference type="Gene3D" id="3.30.390.10">
    <property type="entry name" value="Enolase-like, N-terminal domain"/>
    <property type="match status" value="1"/>
</dbReference>
<comment type="pathway">
    <text evidence="2">Aromatic compound metabolism.</text>
</comment>
<dbReference type="Gene3D" id="3.20.20.120">
    <property type="entry name" value="Enolase-like C-terminal domain"/>
    <property type="match status" value="1"/>
</dbReference>
<dbReference type="SFLD" id="SFLDG00180">
    <property type="entry name" value="muconate_cycloisomerase"/>
    <property type="match status" value="1"/>
</dbReference>
<dbReference type="InterPro" id="IPR029065">
    <property type="entry name" value="Enolase_C-like"/>
</dbReference>
<dbReference type="InterPro" id="IPR029017">
    <property type="entry name" value="Enolase-like_N"/>
</dbReference>
<dbReference type="NCBIfam" id="TIGR02534">
    <property type="entry name" value="mucon_cyclo"/>
    <property type="match status" value="1"/>
</dbReference>
<organism evidence="10 11">
    <name type="scientific">Methylobacterium crusticola</name>
    <dbReference type="NCBI Taxonomy" id="1697972"/>
    <lineage>
        <taxon>Bacteria</taxon>
        <taxon>Pseudomonadati</taxon>
        <taxon>Pseudomonadota</taxon>
        <taxon>Alphaproteobacteria</taxon>
        <taxon>Hyphomicrobiales</taxon>
        <taxon>Methylobacteriaceae</taxon>
        <taxon>Methylobacterium</taxon>
    </lineage>
</organism>
<evidence type="ECO:0000313" key="11">
    <source>
        <dbReference type="Proteomes" id="UP001055167"/>
    </source>
</evidence>
<keyword evidence="5" id="KW-0058">Aromatic hydrocarbons catabolism</keyword>
<comment type="cofactor">
    <cofactor evidence="1">
        <name>Mn(2+)</name>
        <dbReference type="ChEBI" id="CHEBI:29035"/>
    </cofactor>
</comment>
<feature type="domain" description="Mandelate racemase/muconate lactonizing enzyme C-terminal" evidence="9">
    <location>
        <begin position="176"/>
        <end position="273"/>
    </location>
</feature>
<feature type="region of interest" description="Disordered" evidence="8">
    <location>
        <begin position="1"/>
        <end position="20"/>
    </location>
</feature>